<sequence length="145" mass="16909">MRVFHCRRIEVAAKTTKNVSMKKGRILGKHQIEDVRWLCSLSTSELDLVIRLKKMATRRKSFILKEMKSGKKSVIKHKSLSKKFDLKMLRDLTFGLMQVVKERLDDATQTAGSCVDKSNLIKYEISEEFREMGVKELMAYIRPDR</sequence>
<organism evidence="1 2">
    <name type="scientific">Smallanthus sonchifolius</name>
    <dbReference type="NCBI Taxonomy" id="185202"/>
    <lineage>
        <taxon>Eukaryota</taxon>
        <taxon>Viridiplantae</taxon>
        <taxon>Streptophyta</taxon>
        <taxon>Embryophyta</taxon>
        <taxon>Tracheophyta</taxon>
        <taxon>Spermatophyta</taxon>
        <taxon>Magnoliopsida</taxon>
        <taxon>eudicotyledons</taxon>
        <taxon>Gunneridae</taxon>
        <taxon>Pentapetalae</taxon>
        <taxon>asterids</taxon>
        <taxon>campanulids</taxon>
        <taxon>Asterales</taxon>
        <taxon>Asteraceae</taxon>
        <taxon>Asteroideae</taxon>
        <taxon>Heliantheae alliance</taxon>
        <taxon>Millerieae</taxon>
        <taxon>Smallanthus</taxon>
    </lineage>
</organism>
<evidence type="ECO:0000313" key="1">
    <source>
        <dbReference type="EMBL" id="KAI3820129.1"/>
    </source>
</evidence>
<dbReference type="Proteomes" id="UP001056120">
    <property type="component" value="Linkage Group LG04"/>
</dbReference>
<evidence type="ECO:0000313" key="2">
    <source>
        <dbReference type="Proteomes" id="UP001056120"/>
    </source>
</evidence>
<gene>
    <name evidence="1" type="ORF">L1987_13987</name>
</gene>
<reference evidence="1 2" key="2">
    <citation type="journal article" date="2022" name="Mol. Ecol. Resour.">
        <title>The genomes of chicory, endive, great burdock and yacon provide insights into Asteraceae paleo-polyploidization history and plant inulin production.</title>
        <authorList>
            <person name="Fan W."/>
            <person name="Wang S."/>
            <person name="Wang H."/>
            <person name="Wang A."/>
            <person name="Jiang F."/>
            <person name="Liu H."/>
            <person name="Zhao H."/>
            <person name="Xu D."/>
            <person name="Zhang Y."/>
        </authorList>
    </citation>
    <scope>NUCLEOTIDE SEQUENCE [LARGE SCALE GENOMIC DNA]</scope>
    <source>
        <strain evidence="2">cv. Yunnan</strain>
        <tissue evidence="1">Leaves</tissue>
    </source>
</reference>
<reference evidence="2" key="1">
    <citation type="journal article" date="2022" name="Mol. Ecol. Resour.">
        <title>The genomes of chicory, endive, great burdock and yacon provide insights into Asteraceae palaeo-polyploidization history and plant inulin production.</title>
        <authorList>
            <person name="Fan W."/>
            <person name="Wang S."/>
            <person name="Wang H."/>
            <person name="Wang A."/>
            <person name="Jiang F."/>
            <person name="Liu H."/>
            <person name="Zhao H."/>
            <person name="Xu D."/>
            <person name="Zhang Y."/>
        </authorList>
    </citation>
    <scope>NUCLEOTIDE SEQUENCE [LARGE SCALE GENOMIC DNA]</scope>
    <source>
        <strain evidence="2">cv. Yunnan</strain>
    </source>
</reference>
<dbReference type="EMBL" id="CM042021">
    <property type="protein sequence ID" value="KAI3820129.1"/>
    <property type="molecule type" value="Genomic_DNA"/>
</dbReference>
<name>A0ACB9JIV8_9ASTR</name>
<comment type="caution">
    <text evidence="1">The sequence shown here is derived from an EMBL/GenBank/DDBJ whole genome shotgun (WGS) entry which is preliminary data.</text>
</comment>
<keyword evidence="2" id="KW-1185">Reference proteome</keyword>
<accession>A0ACB9JIV8</accession>
<protein>
    <submittedName>
        <fullName evidence="1">Uncharacterized protein</fullName>
    </submittedName>
</protein>
<proteinExistence type="predicted"/>